<feature type="chain" id="PRO_5016834200" description="Penicillin-binding protein activator" evidence="1">
    <location>
        <begin position="22"/>
        <end position="344"/>
    </location>
</feature>
<dbReference type="AlphaFoldDB" id="A0A368BNS5"/>
<feature type="signal peptide" evidence="1">
    <location>
        <begin position="1"/>
        <end position="21"/>
    </location>
</feature>
<accession>A0A368BNS5</accession>
<proteinExistence type="predicted"/>
<gene>
    <name evidence="2" type="ORF">DBW97_01615</name>
</gene>
<keyword evidence="1" id="KW-0732">Signal</keyword>
<name>A0A368BNS5_9GAMM</name>
<sequence length="344" mass="38909">MLKKFLIIVFHIIFISACSSAQKGNENQKYLESKDALGFIGITQFSQANFNAIQQDFTFLIPDPSEFEYFNTYFQLGILHASRDLKNTTEIIFLSELNANNLKTDSFIVGPFKPNLVEQFDSKGKNENLILMGLAQKNLFLSSNSISQINALKNYLMQTKNKKIMVAGKDALNKIKKLNLDLEYIFLKSNTNSNQVKEILGVSDSTNRIKQIDQASFSELKSIPRSRDDIEHVVLFPQEVDEIYEIASNIRFNYGLGYEISTLTYGLADSLDTNEIALHNILVFGLADKNNFGYDLRKARSYALGYDAMLLAYAKSNNFLGEVRGYNAIYNLTSTAINSKSYIN</sequence>
<dbReference type="PROSITE" id="PS51257">
    <property type="entry name" value="PROKAR_LIPOPROTEIN"/>
    <property type="match status" value="1"/>
</dbReference>
<dbReference type="Proteomes" id="UP000252147">
    <property type="component" value="Unassembled WGS sequence"/>
</dbReference>
<reference evidence="2 3" key="1">
    <citation type="journal article" date="2018" name="Microbiome">
        <title>Fine metagenomic profile of the Mediterranean stratified and mixed water columns revealed by assembly and recruitment.</title>
        <authorList>
            <person name="Haro-Moreno J.M."/>
            <person name="Lopez-Perez M."/>
            <person name="De La Torre J.R."/>
            <person name="Picazo A."/>
            <person name="Camacho A."/>
            <person name="Rodriguez-Valera F."/>
        </authorList>
    </citation>
    <scope>NUCLEOTIDE SEQUENCE [LARGE SCALE GENOMIC DNA]</scope>
    <source>
        <strain evidence="2">MED-G83</strain>
    </source>
</reference>
<organism evidence="2 3">
    <name type="scientific">SAR86 cluster bacterium</name>
    <dbReference type="NCBI Taxonomy" id="2030880"/>
    <lineage>
        <taxon>Bacteria</taxon>
        <taxon>Pseudomonadati</taxon>
        <taxon>Pseudomonadota</taxon>
        <taxon>Gammaproteobacteria</taxon>
        <taxon>SAR86 cluster</taxon>
    </lineage>
</organism>
<dbReference type="EMBL" id="QOPD01000002">
    <property type="protein sequence ID" value="RCL38735.1"/>
    <property type="molecule type" value="Genomic_DNA"/>
</dbReference>
<protein>
    <recommendedName>
        <fullName evidence="4">Penicillin-binding protein activator</fullName>
    </recommendedName>
</protein>
<evidence type="ECO:0000313" key="2">
    <source>
        <dbReference type="EMBL" id="RCL38735.1"/>
    </source>
</evidence>
<comment type="caution">
    <text evidence="2">The sequence shown here is derived from an EMBL/GenBank/DDBJ whole genome shotgun (WGS) entry which is preliminary data.</text>
</comment>
<evidence type="ECO:0008006" key="4">
    <source>
        <dbReference type="Google" id="ProtNLM"/>
    </source>
</evidence>
<evidence type="ECO:0000256" key="1">
    <source>
        <dbReference type="SAM" id="SignalP"/>
    </source>
</evidence>
<evidence type="ECO:0000313" key="3">
    <source>
        <dbReference type="Proteomes" id="UP000252147"/>
    </source>
</evidence>